<dbReference type="InterPro" id="IPR006115">
    <property type="entry name" value="6PGDH_NADP-bd"/>
</dbReference>
<evidence type="ECO:0000259" key="4">
    <source>
        <dbReference type="Pfam" id="PF21761"/>
    </source>
</evidence>
<dbReference type="BioCyc" id="SESP1179773:BN6_RS23380-MONOMER"/>
<dbReference type="InterPro" id="IPR015815">
    <property type="entry name" value="HIBADH-related"/>
</dbReference>
<comment type="similarity">
    <text evidence="1">Belongs to the HIBADH-related family.</text>
</comment>
<dbReference type="KEGG" id="sesp:BN6_48340"/>
<dbReference type="STRING" id="1179773.BN6_48340"/>
<dbReference type="SUPFAM" id="SSF51735">
    <property type="entry name" value="NAD(P)-binding Rossmann-fold domains"/>
    <property type="match status" value="1"/>
</dbReference>
<evidence type="ECO:0000256" key="2">
    <source>
        <dbReference type="ARBA" id="ARBA00023002"/>
    </source>
</evidence>
<dbReference type="Gene3D" id="1.10.1040.10">
    <property type="entry name" value="N-(1-d-carboxylethyl)-l-norvaline Dehydrogenase, domain 2"/>
    <property type="match status" value="1"/>
</dbReference>
<dbReference type="GO" id="GO:0016491">
    <property type="term" value="F:oxidoreductase activity"/>
    <property type="evidence" value="ECO:0007669"/>
    <property type="project" value="UniProtKB-KW"/>
</dbReference>
<dbReference type="EC" id="1.1.1.-" evidence="5"/>
<dbReference type="Gene3D" id="3.40.50.720">
    <property type="entry name" value="NAD(P)-binding Rossmann-like Domain"/>
    <property type="match status" value="1"/>
</dbReference>
<name>K0K1B1_SACES</name>
<evidence type="ECO:0000259" key="3">
    <source>
        <dbReference type="Pfam" id="PF03446"/>
    </source>
</evidence>
<dbReference type="eggNOG" id="COG2084">
    <property type="taxonomic scope" value="Bacteria"/>
</dbReference>
<dbReference type="Pfam" id="PF03446">
    <property type="entry name" value="NAD_binding_2"/>
    <property type="match status" value="1"/>
</dbReference>
<dbReference type="GO" id="GO:0050661">
    <property type="term" value="F:NADP binding"/>
    <property type="evidence" value="ECO:0007669"/>
    <property type="project" value="InterPro"/>
</dbReference>
<dbReference type="InterPro" id="IPR048666">
    <property type="entry name" value="RedAm-like_C"/>
</dbReference>
<keyword evidence="2 5" id="KW-0560">Oxidoreductase</keyword>
<dbReference type="PANTHER" id="PTHR43580">
    <property type="entry name" value="OXIDOREDUCTASE GLYR1-RELATED"/>
    <property type="match status" value="1"/>
</dbReference>
<protein>
    <submittedName>
        <fullName evidence="5">Putative dehydrogenase</fullName>
        <ecNumber evidence="5">1.1.1.-</ecNumber>
    </submittedName>
</protein>
<evidence type="ECO:0000313" key="5">
    <source>
        <dbReference type="EMBL" id="CCH32106.1"/>
    </source>
</evidence>
<keyword evidence="6" id="KW-1185">Reference proteome</keyword>
<dbReference type="InterPro" id="IPR036291">
    <property type="entry name" value="NAD(P)-bd_dom_sf"/>
</dbReference>
<dbReference type="SMR" id="K0K1B1"/>
<dbReference type="EMBL" id="HE804045">
    <property type="protein sequence ID" value="CCH32106.1"/>
    <property type="molecule type" value="Genomic_DNA"/>
</dbReference>
<dbReference type="AlphaFoldDB" id="K0K1B1"/>
<evidence type="ECO:0000256" key="1">
    <source>
        <dbReference type="ARBA" id="ARBA00009080"/>
    </source>
</evidence>
<sequence>MVTEASPAPVSVIGLGLMGAALAGAYLKAGHQTTVWNRSAGKADALVAQGATNAADIAEAVAASDVLVVCVVDYAAFHAILEPVKDALQGKVIVNLTSGLPDDARGAAEWASGTGAEYLDGYIMSVPPGVGLPQTLLFYGGDADVFAKHEATLKVLGGNSIHLGADAGVAALYDLGLLAILWSSLAGALHAYALVASEKIPAAALAPFAEQWITHVVLPSVKGAAAAVDSGQYATSVSTTALNAVGLGKMVEASKAAGIRPDLMLPIKAYLEQRVADGHGEEALAGMFEVIRSPER</sequence>
<organism evidence="5 6">
    <name type="scientific">Saccharothrix espanaensis (strain ATCC 51144 / DSM 44229 / JCM 9112 / NBRC 15066 / NRRL 15764)</name>
    <dbReference type="NCBI Taxonomy" id="1179773"/>
    <lineage>
        <taxon>Bacteria</taxon>
        <taxon>Bacillati</taxon>
        <taxon>Actinomycetota</taxon>
        <taxon>Actinomycetes</taxon>
        <taxon>Pseudonocardiales</taxon>
        <taxon>Pseudonocardiaceae</taxon>
        <taxon>Saccharothrix</taxon>
    </lineage>
</organism>
<dbReference type="PIRSF" id="PIRSF000103">
    <property type="entry name" value="HIBADH"/>
    <property type="match status" value="1"/>
</dbReference>
<gene>
    <name evidence="5" type="ordered locus">BN6_48340</name>
</gene>
<feature type="domain" description="NADPH-dependent reductive aminase-like C-terminal" evidence="4">
    <location>
        <begin position="166"/>
        <end position="292"/>
    </location>
</feature>
<evidence type="ECO:0000313" key="6">
    <source>
        <dbReference type="Proteomes" id="UP000006281"/>
    </source>
</evidence>
<dbReference type="InterPro" id="IPR051265">
    <property type="entry name" value="HIBADH-related_NP60_sf"/>
</dbReference>
<feature type="domain" description="6-phosphogluconate dehydrogenase NADP-binding" evidence="3">
    <location>
        <begin position="10"/>
        <end position="164"/>
    </location>
</feature>
<dbReference type="PATRIC" id="fig|1179773.3.peg.4847"/>
<dbReference type="PANTHER" id="PTHR43580:SF2">
    <property type="entry name" value="CYTOKINE-LIKE NUCLEAR FACTOR N-PAC"/>
    <property type="match status" value="1"/>
</dbReference>
<accession>K0K1B1</accession>
<dbReference type="InterPro" id="IPR013328">
    <property type="entry name" value="6PGD_dom2"/>
</dbReference>
<proteinExistence type="inferred from homology"/>
<dbReference type="HOGENOM" id="CLU_035117_2_1_11"/>
<dbReference type="Pfam" id="PF21761">
    <property type="entry name" value="RedAm-like_C"/>
    <property type="match status" value="1"/>
</dbReference>
<reference evidence="5 6" key="1">
    <citation type="journal article" date="2012" name="BMC Genomics">
        <title>Complete genome sequence of Saccharothrix espanaensis DSM 44229T and comparison to the other completely sequenced Pseudonocardiaceae.</title>
        <authorList>
            <person name="Strobel T."/>
            <person name="Al-Dilaimi A."/>
            <person name="Blom J."/>
            <person name="Gessner A."/>
            <person name="Kalinowski J."/>
            <person name="Luzhetska M."/>
            <person name="Puhler A."/>
            <person name="Szczepanowski R."/>
            <person name="Bechthold A."/>
            <person name="Ruckert C."/>
        </authorList>
    </citation>
    <scope>NUCLEOTIDE SEQUENCE [LARGE SCALE GENOMIC DNA]</scope>
    <source>
        <strain evidence="6">ATCC 51144 / DSM 44229 / JCM 9112 / NBRC 15066 / NRRL 15764</strain>
    </source>
</reference>
<dbReference type="Proteomes" id="UP000006281">
    <property type="component" value="Chromosome"/>
</dbReference>